<organism evidence="1 2">
    <name type="scientific">Klebsiella phage UPM 2146</name>
    <dbReference type="NCBI Taxonomy" id="2847816"/>
    <lineage>
        <taxon>Viruses</taxon>
        <taxon>Duplodnaviria</taxon>
        <taxon>Heunggongvirae</taxon>
        <taxon>Uroviricota</taxon>
        <taxon>Caudoviricetes</taxon>
        <taxon>Pantevenvirales</taxon>
        <taxon>Ackermannviridae</taxon>
        <taxon>Taipeivirus</taxon>
        <taxon>Taipeivirus UPM2146</taxon>
    </lineage>
</organism>
<keyword evidence="2" id="KW-1185">Reference proteome</keyword>
<dbReference type="EMBL" id="MN478483">
    <property type="protein sequence ID" value="QGF20659.1"/>
    <property type="molecule type" value="Genomic_DNA"/>
</dbReference>
<sequence length="88" mass="9489">MSFTLQKTVTATKSYPSLQNVLKQGEEEIIEVTYEVHTIISLTGTMGIAEYSVSIPNADKLGSGVVEFAYKGGSPFEEAEQVLKASLS</sequence>
<evidence type="ECO:0000313" key="1">
    <source>
        <dbReference type="EMBL" id="QGF20659.1"/>
    </source>
</evidence>
<name>A0A5Q2F7Y7_9CAUD</name>
<accession>A0A5Q2F7Y7</accession>
<dbReference type="GeneID" id="55814102"/>
<dbReference type="Proteomes" id="UP000331412">
    <property type="component" value="Segment"/>
</dbReference>
<evidence type="ECO:0000313" key="2">
    <source>
        <dbReference type="Proteomes" id="UP000331412"/>
    </source>
</evidence>
<reference evidence="1 2" key="1">
    <citation type="submission" date="2019-09" db="EMBL/GenBank/DDBJ databases">
        <authorList>
            <person name="Assafiri O."/>
            <person name="Yusoff K."/>
            <person name="Song Ai Lian A."/>
            <person name="Hanish I."/>
            <person name="Geok Hun T."/>
        </authorList>
    </citation>
    <scope>NUCLEOTIDE SEQUENCE [LARGE SCALE GENOMIC DNA]</scope>
</reference>
<proteinExistence type="predicted"/>
<protein>
    <submittedName>
        <fullName evidence="1">Uncharacterized protein</fullName>
    </submittedName>
</protein>
<dbReference type="RefSeq" id="YP_009884735.1">
    <property type="nucleotide sequence ID" value="NC_049472.1"/>
</dbReference>